<dbReference type="Pfam" id="PF20143">
    <property type="entry name" value="NAD_kinase_C"/>
    <property type="match status" value="1"/>
</dbReference>
<evidence type="ECO:0000256" key="2">
    <source>
        <dbReference type="ARBA" id="ARBA00022679"/>
    </source>
</evidence>
<dbReference type="OrthoDB" id="24581at2759"/>
<dbReference type="InterPro" id="IPR017438">
    <property type="entry name" value="ATP-NAD_kinase_N"/>
</dbReference>
<feature type="non-terminal residue" evidence="9">
    <location>
        <position position="1"/>
    </location>
</feature>
<evidence type="ECO:0000256" key="8">
    <source>
        <dbReference type="SAM" id="MobiDB-lite"/>
    </source>
</evidence>
<name>A0A3N4LI08_9PEZI</name>
<dbReference type="AlphaFoldDB" id="A0A3N4LI08"/>
<reference evidence="9 10" key="1">
    <citation type="journal article" date="2018" name="Nat. Ecol. Evol.">
        <title>Pezizomycetes genomes reveal the molecular basis of ectomycorrhizal truffle lifestyle.</title>
        <authorList>
            <person name="Murat C."/>
            <person name="Payen T."/>
            <person name="Noel B."/>
            <person name="Kuo A."/>
            <person name="Morin E."/>
            <person name="Chen J."/>
            <person name="Kohler A."/>
            <person name="Krizsan K."/>
            <person name="Balestrini R."/>
            <person name="Da Silva C."/>
            <person name="Montanini B."/>
            <person name="Hainaut M."/>
            <person name="Levati E."/>
            <person name="Barry K.W."/>
            <person name="Belfiori B."/>
            <person name="Cichocki N."/>
            <person name="Clum A."/>
            <person name="Dockter R.B."/>
            <person name="Fauchery L."/>
            <person name="Guy J."/>
            <person name="Iotti M."/>
            <person name="Le Tacon F."/>
            <person name="Lindquist E.A."/>
            <person name="Lipzen A."/>
            <person name="Malagnac F."/>
            <person name="Mello A."/>
            <person name="Molinier V."/>
            <person name="Miyauchi S."/>
            <person name="Poulain J."/>
            <person name="Riccioni C."/>
            <person name="Rubini A."/>
            <person name="Sitrit Y."/>
            <person name="Splivallo R."/>
            <person name="Traeger S."/>
            <person name="Wang M."/>
            <person name="Zifcakova L."/>
            <person name="Wipf D."/>
            <person name="Zambonelli A."/>
            <person name="Paolocci F."/>
            <person name="Nowrousian M."/>
            <person name="Ottonello S."/>
            <person name="Baldrian P."/>
            <person name="Spatafora J.W."/>
            <person name="Henrissat B."/>
            <person name="Nagy L.G."/>
            <person name="Aury J.M."/>
            <person name="Wincker P."/>
            <person name="Grigoriev I.V."/>
            <person name="Bonfante P."/>
            <person name="Martin F.M."/>
        </authorList>
    </citation>
    <scope>NUCLEOTIDE SEQUENCE [LARGE SCALE GENOMIC DNA]</scope>
    <source>
        <strain evidence="9 10">ATCC MYA-4762</strain>
    </source>
</reference>
<dbReference type="InterPro" id="IPR016064">
    <property type="entry name" value="NAD/diacylglycerol_kinase_sf"/>
</dbReference>
<evidence type="ECO:0000313" key="10">
    <source>
        <dbReference type="Proteomes" id="UP000267821"/>
    </source>
</evidence>
<dbReference type="Gene3D" id="2.60.200.30">
    <property type="entry name" value="Probable inorganic polyphosphate/atp-NAD kinase, domain 2"/>
    <property type="match status" value="1"/>
</dbReference>
<dbReference type="Proteomes" id="UP000267821">
    <property type="component" value="Unassembled WGS sequence"/>
</dbReference>
<protein>
    <submittedName>
        <fullName evidence="9">ATP-NAD kinase</fullName>
    </submittedName>
</protein>
<dbReference type="GO" id="GO:0005524">
    <property type="term" value="F:ATP binding"/>
    <property type="evidence" value="ECO:0007669"/>
    <property type="project" value="UniProtKB-KW"/>
</dbReference>
<dbReference type="Gene3D" id="3.40.50.10330">
    <property type="entry name" value="Probable inorganic polyphosphate/atp-NAD kinase, domain 1"/>
    <property type="match status" value="1"/>
</dbReference>
<evidence type="ECO:0000256" key="7">
    <source>
        <dbReference type="ARBA" id="ARBA00023027"/>
    </source>
</evidence>
<proteinExistence type="inferred from homology"/>
<dbReference type="InParanoid" id="A0A3N4LI08"/>
<dbReference type="FunCoup" id="A0A3N4LI08">
    <property type="interactions" value="9"/>
</dbReference>
<keyword evidence="5" id="KW-0067">ATP-binding</keyword>
<gene>
    <name evidence="9" type="ORF">L211DRAFT_756681</name>
</gene>
<dbReference type="STRING" id="1051890.A0A3N4LI08"/>
<dbReference type="GO" id="GO:0003951">
    <property type="term" value="F:NAD+ kinase activity"/>
    <property type="evidence" value="ECO:0007669"/>
    <property type="project" value="InterPro"/>
</dbReference>
<keyword evidence="2" id="KW-0808">Transferase</keyword>
<keyword evidence="3" id="KW-0547">Nucleotide-binding</keyword>
<dbReference type="InterPro" id="IPR002504">
    <property type="entry name" value="NADK"/>
</dbReference>
<dbReference type="GO" id="GO:0019674">
    <property type="term" value="P:NAD+ metabolic process"/>
    <property type="evidence" value="ECO:0007669"/>
    <property type="project" value="InterPro"/>
</dbReference>
<organism evidence="9 10">
    <name type="scientific">Terfezia boudieri ATCC MYA-4762</name>
    <dbReference type="NCBI Taxonomy" id="1051890"/>
    <lineage>
        <taxon>Eukaryota</taxon>
        <taxon>Fungi</taxon>
        <taxon>Dikarya</taxon>
        <taxon>Ascomycota</taxon>
        <taxon>Pezizomycotina</taxon>
        <taxon>Pezizomycetes</taxon>
        <taxon>Pezizales</taxon>
        <taxon>Pezizaceae</taxon>
        <taxon>Terfezia</taxon>
    </lineage>
</organism>
<evidence type="ECO:0000256" key="3">
    <source>
        <dbReference type="ARBA" id="ARBA00022741"/>
    </source>
</evidence>
<keyword evidence="10" id="KW-1185">Reference proteome</keyword>
<keyword evidence="4 9" id="KW-0418">Kinase</keyword>
<dbReference type="HAMAP" id="MF_00361">
    <property type="entry name" value="NAD_kinase"/>
    <property type="match status" value="1"/>
</dbReference>
<dbReference type="EMBL" id="ML121551">
    <property type="protein sequence ID" value="RPB22534.1"/>
    <property type="molecule type" value="Genomic_DNA"/>
</dbReference>
<comment type="similarity">
    <text evidence="1">Belongs to the NAD kinase family.</text>
</comment>
<evidence type="ECO:0000256" key="5">
    <source>
        <dbReference type="ARBA" id="ARBA00022840"/>
    </source>
</evidence>
<feature type="compositionally biased region" description="Low complexity" evidence="8">
    <location>
        <begin position="344"/>
        <end position="360"/>
    </location>
</feature>
<dbReference type="Pfam" id="PF01513">
    <property type="entry name" value="NAD_kinase"/>
    <property type="match status" value="1"/>
</dbReference>
<dbReference type="GO" id="GO:0006741">
    <property type="term" value="P:NADP+ biosynthetic process"/>
    <property type="evidence" value="ECO:0007669"/>
    <property type="project" value="InterPro"/>
</dbReference>
<keyword evidence="7" id="KW-0520">NAD</keyword>
<evidence type="ECO:0000313" key="9">
    <source>
        <dbReference type="EMBL" id="RPB22534.1"/>
    </source>
</evidence>
<evidence type="ECO:0000256" key="1">
    <source>
        <dbReference type="ARBA" id="ARBA00010995"/>
    </source>
</evidence>
<dbReference type="SUPFAM" id="SSF111331">
    <property type="entry name" value="NAD kinase/diacylglycerol kinase-like"/>
    <property type="match status" value="1"/>
</dbReference>
<accession>A0A3N4LI08</accession>
<dbReference type="InterPro" id="IPR017437">
    <property type="entry name" value="ATP-NAD_kinase_PpnK-typ_C"/>
</dbReference>
<dbReference type="FunFam" id="2.60.200.30:FF:000009">
    <property type="entry name" value="Poly(P)/ATP NAD kinase"/>
    <property type="match status" value="1"/>
</dbReference>
<dbReference type="PANTHER" id="PTHR20275">
    <property type="entry name" value="NAD KINASE"/>
    <property type="match status" value="1"/>
</dbReference>
<evidence type="ECO:0000256" key="6">
    <source>
        <dbReference type="ARBA" id="ARBA00022857"/>
    </source>
</evidence>
<sequence length="391" mass="42351">RSFSSSQSRRKILSIHDLPDRVLPQFSPGSGESRLLHLSWRKSELPRNVLLIKKPGVKSVRAALIEFATHLKATYPNTNIILEPSIASTSTLSYNPSITETLPGNELHDLPSPNHPYHCKVDFVTTFGGDGTILHAASLFATTGFVPPLLAFSMGTLGFLGEWKWHEHEAALYAVMEKGCKILRRGRLKVGLYNVKDSTRTVDENGDPRTSWHAMNEVVLHRGLQAHLVNLSVYINRRLLTTAVADGLILSTPTGSTAYSLSSGGPVLHPSVKALLLTPICPRSLSFRPLVVPHDEDVALRVGDGKTLEVSVDGRRWGSLEGGGETEVRVRGEVLQTEEGDWKGGIPCVKGPGKGKVTPGEGEDGDGGEGDGWVGGLKGVLKFNYAFGEED</sequence>
<feature type="region of interest" description="Disordered" evidence="8">
    <location>
        <begin position="341"/>
        <end position="372"/>
    </location>
</feature>
<dbReference type="PANTHER" id="PTHR20275:SF26">
    <property type="entry name" value="NADH KINASE POS5, MITOCHONDRIAL"/>
    <property type="match status" value="1"/>
</dbReference>
<keyword evidence="6" id="KW-0521">NADP</keyword>
<evidence type="ECO:0000256" key="4">
    <source>
        <dbReference type="ARBA" id="ARBA00022777"/>
    </source>
</evidence>
<feature type="non-terminal residue" evidence="9">
    <location>
        <position position="391"/>
    </location>
</feature>